<dbReference type="EMBL" id="DS470135">
    <property type="protein sequence ID" value="EDO30133.1"/>
    <property type="molecule type" value="Genomic_DNA"/>
</dbReference>
<sequence length="73" mass="7746">ELVSDSLGKARALSSQFQSVFTHENNSSIPTLGPSPYPTIPSTLISIDGVIKLLQNVNPKKANGPDLIPCTNL</sequence>
<dbReference type="InParanoid" id="A7SN46"/>
<dbReference type="HOGENOM" id="CLU_2712048_0_0_1"/>
<dbReference type="EMBL" id="DS469717">
    <property type="protein sequence ID" value="EDO34829.1"/>
    <property type="molecule type" value="Genomic_DNA"/>
</dbReference>
<reference evidence="2 3" key="1">
    <citation type="journal article" date="2007" name="Science">
        <title>Sea anemone genome reveals ancestral eumetazoan gene repertoire and genomic organization.</title>
        <authorList>
            <person name="Putnam N.H."/>
            <person name="Srivastava M."/>
            <person name="Hellsten U."/>
            <person name="Dirks B."/>
            <person name="Chapman J."/>
            <person name="Salamov A."/>
            <person name="Terry A."/>
            <person name="Shapiro H."/>
            <person name="Lindquist E."/>
            <person name="Kapitonov V.V."/>
            <person name="Jurka J."/>
            <person name="Genikhovich G."/>
            <person name="Grigoriev I.V."/>
            <person name="Lucas S.M."/>
            <person name="Steele R.E."/>
            <person name="Finnerty J.R."/>
            <person name="Technau U."/>
            <person name="Martindale M.Q."/>
            <person name="Rokhsar D.S."/>
        </authorList>
    </citation>
    <scope>NUCLEOTIDE SEQUENCE [LARGE SCALE GENOMIC DNA]</scope>
    <source>
        <strain evidence="2">CH2 x CH6</strain>
        <strain evidence="3">CH2 X CH6</strain>
    </source>
</reference>
<keyword evidence="3" id="KW-1185">Reference proteome</keyword>
<accession>A7SN46</accession>
<gene>
    <name evidence="2" type="ORF">NEMVEDRAFT_v1g124473</name>
    <name evidence="1" type="ORF">NEMVEDRAFT_v1g142026</name>
</gene>
<protein>
    <submittedName>
        <fullName evidence="2">Uncharacterized protein</fullName>
    </submittedName>
</protein>
<evidence type="ECO:0000313" key="3">
    <source>
        <dbReference type="Proteomes" id="UP000001593"/>
    </source>
</evidence>
<organism evidence="2 3">
    <name type="scientific">Nematostella vectensis</name>
    <name type="common">Starlet sea anemone</name>
    <dbReference type="NCBI Taxonomy" id="45351"/>
    <lineage>
        <taxon>Eukaryota</taxon>
        <taxon>Metazoa</taxon>
        <taxon>Cnidaria</taxon>
        <taxon>Anthozoa</taxon>
        <taxon>Hexacorallia</taxon>
        <taxon>Actiniaria</taxon>
        <taxon>Edwardsiidae</taxon>
        <taxon>Nematostella</taxon>
    </lineage>
</organism>
<evidence type="ECO:0000313" key="1">
    <source>
        <dbReference type="EMBL" id="EDO30133.1"/>
    </source>
</evidence>
<evidence type="ECO:0000313" key="2">
    <source>
        <dbReference type="EMBL" id="EDO34829.1"/>
    </source>
</evidence>
<dbReference type="eggNOG" id="ENOG502T0HT">
    <property type="taxonomic scope" value="Eukaryota"/>
</dbReference>
<name>A7SN46_NEMVE</name>
<proteinExistence type="predicted"/>
<dbReference type="Proteomes" id="UP000001593">
    <property type="component" value="Unassembled WGS sequence"/>
</dbReference>
<dbReference type="AlphaFoldDB" id="A7SN46"/>
<feature type="non-terminal residue" evidence="2">
    <location>
        <position position="1"/>
    </location>
</feature>